<evidence type="ECO:0000313" key="3">
    <source>
        <dbReference type="EMBL" id="MDR6239205.1"/>
    </source>
</evidence>
<keyword evidence="4" id="KW-1185">Reference proteome</keyword>
<evidence type="ECO:0000256" key="1">
    <source>
        <dbReference type="ARBA" id="ARBA00022723"/>
    </source>
</evidence>
<dbReference type="Pfam" id="PF03571">
    <property type="entry name" value="Peptidase_M49"/>
    <property type="match status" value="2"/>
</dbReference>
<sequence>MNNFSKWMISASMAFVVLQGCQTTENKKDNNMESPQPFEVKADRFADIQVLRYQVPGFEELSLNEKKVLYYLSQAALSGRDIIWDQNFKYNLTIRRLLESIVTTYQGDKSSEEFKNFMTYAKRVWFSNGIHHHYSTNKIQPEFSYEFFLNDLVKNSNQEKFPLEEGQTVESLVDEISPYIFDKSLSAKRVNLDPNKDLVLGSANNYYEEVNAEEAETFYAELKSKASNSDKPVMYGLNSKLIKDNDGQVKEKVYKIDGMYSEAISQIVYWLEKAKETTLDSAQKKSLGLLIDYYRTGDLKTFDEYCIAWVADTVSNIDVVNGFIEVYGDAKGYKAAYESVVSFKDPEASKRMEALAKNAQWFEDQSPILSEHKKKKVKGVSYKVINVVMESGDASPATPIGINLPNSNWIRSEHGSKSVSLGNIKDAYNASSGTGTLEEFCYDDEEISRAQKHSVLAGKLHTALHEVIGHASGQLNPGIGTPKETLKSYASALEEGRADLVGLYFIMDQKLIDIGVMQSMETAKAQYDGYIRNGLMLQLNRLEPGEVIEESHMRNRQLVAKWAYEKGLEDNVIEKKSKNGKTYFVINDYEKLRGLFGQLLTELQRIKSEGDYEAGKNLIETYGVQVDENIYNEVKQRYASLDNAPYSGFIQPRLVPTMEDGEITDVTIEYPKSFVDQMLEYGEKYSFLPNKN</sequence>
<keyword evidence="1" id="KW-0479">Metal-binding</keyword>
<dbReference type="PROSITE" id="PS51257">
    <property type="entry name" value="PROKAR_LIPOPROTEIN"/>
    <property type="match status" value="1"/>
</dbReference>
<accession>A0AAE3XNN0</accession>
<comment type="caution">
    <text evidence="3">The sequence shown here is derived from an EMBL/GenBank/DDBJ whole genome shotgun (WGS) entry which is preliminary data.</text>
</comment>
<dbReference type="RefSeq" id="WP_309938789.1">
    <property type="nucleotide sequence ID" value="NZ_AP025305.1"/>
</dbReference>
<evidence type="ECO:0000256" key="2">
    <source>
        <dbReference type="ARBA" id="ARBA00022801"/>
    </source>
</evidence>
<dbReference type="PANTHER" id="PTHR23422">
    <property type="entry name" value="DIPEPTIDYL PEPTIDASE III-RELATED"/>
    <property type="match status" value="1"/>
</dbReference>
<proteinExistence type="predicted"/>
<dbReference type="AlphaFoldDB" id="A0AAE3XNN0"/>
<dbReference type="EC" id="3.4.14.4" evidence="3"/>
<dbReference type="GO" id="GO:0046872">
    <property type="term" value="F:metal ion binding"/>
    <property type="evidence" value="ECO:0007669"/>
    <property type="project" value="UniProtKB-KW"/>
</dbReference>
<protein>
    <submittedName>
        <fullName evidence="3">Dipeptidyl-peptidase-3</fullName>
        <ecNumber evidence="3">3.4.14.4</ecNumber>
    </submittedName>
</protein>
<evidence type="ECO:0000313" key="4">
    <source>
        <dbReference type="Proteomes" id="UP001185092"/>
    </source>
</evidence>
<reference evidence="3" key="1">
    <citation type="submission" date="2023-07" db="EMBL/GenBank/DDBJ databases">
        <title>Genomic Encyclopedia of Type Strains, Phase IV (KMG-IV): sequencing the most valuable type-strain genomes for metagenomic binning, comparative biology and taxonomic classification.</title>
        <authorList>
            <person name="Goeker M."/>
        </authorList>
    </citation>
    <scope>NUCLEOTIDE SEQUENCE</scope>
    <source>
        <strain evidence="3">DSM 26174</strain>
    </source>
</reference>
<dbReference type="Proteomes" id="UP001185092">
    <property type="component" value="Unassembled WGS sequence"/>
</dbReference>
<dbReference type="EMBL" id="JAVDQD010000002">
    <property type="protein sequence ID" value="MDR6239205.1"/>
    <property type="molecule type" value="Genomic_DNA"/>
</dbReference>
<dbReference type="Gene3D" id="3.30.540.30">
    <property type="match status" value="2"/>
</dbReference>
<dbReference type="InterPro" id="IPR039461">
    <property type="entry name" value="Peptidase_M49"/>
</dbReference>
<dbReference type="GO" id="GO:0008239">
    <property type="term" value="F:dipeptidyl-peptidase activity"/>
    <property type="evidence" value="ECO:0007669"/>
    <property type="project" value="UniProtKB-EC"/>
</dbReference>
<gene>
    <name evidence="3" type="ORF">HNQ88_002242</name>
</gene>
<keyword evidence="2 3" id="KW-0378">Hydrolase</keyword>
<dbReference type="PANTHER" id="PTHR23422:SF11">
    <property type="entry name" value="DIPEPTIDYL PEPTIDASE 3"/>
    <property type="match status" value="1"/>
</dbReference>
<organism evidence="3 4">
    <name type="scientific">Aureibacter tunicatorum</name>
    <dbReference type="NCBI Taxonomy" id="866807"/>
    <lineage>
        <taxon>Bacteria</taxon>
        <taxon>Pseudomonadati</taxon>
        <taxon>Bacteroidota</taxon>
        <taxon>Cytophagia</taxon>
        <taxon>Cytophagales</taxon>
        <taxon>Persicobacteraceae</taxon>
        <taxon>Aureibacter</taxon>
    </lineage>
</organism>
<name>A0AAE3XNN0_9BACT</name>